<dbReference type="PROSITE" id="PS51210">
    <property type="entry name" value="PLA2C"/>
    <property type="match status" value="1"/>
</dbReference>
<evidence type="ECO:0000256" key="2">
    <source>
        <dbReference type="ARBA" id="ARBA00013274"/>
    </source>
</evidence>
<evidence type="ECO:0000256" key="3">
    <source>
        <dbReference type="ARBA" id="ARBA00022729"/>
    </source>
</evidence>
<evidence type="ECO:0000256" key="4">
    <source>
        <dbReference type="ARBA" id="ARBA00022801"/>
    </source>
</evidence>
<evidence type="ECO:0000256" key="1">
    <source>
        <dbReference type="ARBA" id="ARBA00008780"/>
    </source>
</evidence>
<evidence type="ECO:0000256" key="5">
    <source>
        <dbReference type="ARBA" id="ARBA00022963"/>
    </source>
</evidence>
<dbReference type="AlphaFoldDB" id="A0A1X7SAB4"/>
<evidence type="ECO:0000313" key="12">
    <source>
        <dbReference type="Proteomes" id="UP000215127"/>
    </source>
</evidence>
<name>A0A1X7SAB4_ZYMT9</name>
<keyword evidence="12" id="KW-1185">Reference proteome</keyword>
<dbReference type="PANTHER" id="PTHR10728:SF33">
    <property type="entry name" value="LYSOPHOSPHOLIPASE 1-RELATED"/>
    <property type="match status" value="1"/>
</dbReference>
<evidence type="ECO:0000313" key="11">
    <source>
        <dbReference type="EMBL" id="SMQ56257.1"/>
    </source>
</evidence>
<sequence length="616" mass="64426">MRTTAPAVLALAAFASAQLKRQAAVNDYVPTTISCPRPAEGVSLIRSADSLSSDEQTYTDARLSKASEALSAWLTKALPGVSTEQLPKLALALSGGGTKAGLTTAGAVYGLDGRESSDSSVAGLLQSMTYISALSGGSLTLSGMMANDFEQVSTLRTELLQKSYQNVFASVITNIAAVRAAVGNKTAAGYPATLVDIYGQGLSYNYISASGGNDLHWSDITSQSSFQDHEAPYPIITITQANVASGMCGPNMQSAIWEVSPFEFGSFDEMVGAFYPTKYMGSTGEGNCTTGFDNTGFITAISSNILLPNDNECYTGNFTADQLNNTLAESINSAVSGVTLINPYGQIPNPFYQSEDAGVIRDQQIIFGTDGGLSGQAVPGFPFLQPERAVDVIFVVDAQTNSPGNVTNGTAIYNTYTSAQQKGLSRMPKVPTDEEFVSQNLSSGAQFYGCHDPEVATVIFLPNTELGIPNELSFAEALLNKTFDGGLAMVTQSQSSGESEWAACLACAIVHKNVTELPDVCTGCLEKYCWPRESKNGSAPAPSPTGGPSPYTGAASGVQSAGMLIGAGVVYHALMTGLVNLLPASTRYLLSADGDAMGISALHGVVTGRVVKYQIT</sequence>
<reference evidence="11 12" key="1">
    <citation type="submission" date="2016-06" db="EMBL/GenBank/DDBJ databases">
        <authorList>
            <person name="Kjaerup R.B."/>
            <person name="Dalgaard T.S."/>
            <person name="Juul-Madsen H.R."/>
        </authorList>
    </citation>
    <scope>NUCLEOTIDE SEQUENCE [LARGE SCALE GENOMIC DNA]</scope>
</reference>
<feature type="domain" description="PLA2c" evidence="10">
    <location>
        <begin position="34"/>
        <end position="535"/>
    </location>
</feature>
<dbReference type="GO" id="GO:0046475">
    <property type="term" value="P:glycerophospholipid catabolic process"/>
    <property type="evidence" value="ECO:0007669"/>
    <property type="project" value="TreeGrafter"/>
</dbReference>
<keyword evidence="3 9" id="KW-0732">Signal</keyword>
<evidence type="ECO:0000256" key="8">
    <source>
        <dbReference type="PROSITE-ProRule" id="PRU00555"/>
    </source>
</evidence>
<dbReference type="Pfam" id="PF01735">
    <property type="entry name" value="PLA2_B"/>
    <property type="match status" value="1"/>
</dbReference>
<dbReference type="Proteomes" id="UP000215127">
    <property type="component" value="Chromosome 13"/>
</dbReference>
<dbReference type="GO" id="GO:0005783">
    <property type="term" value="C:endoplasmic reticulum"/>
    <property type="evidence" value="ECO:0007669"/>
    <property type="project" value="TreeGrafter"/>
</dbReference>
<accession>A0A1X7SAB4</accession>
<dbReference type="InterPro" id="IPR016035">
    <property type="entry name" value="Acyl_Trfase/lysoPLipase"/>
</dbReference>
<gene>
    <name evidence="11" type="ORF">ZT3D7_G11412</name>
</gene>
<dbReference type="GO" id="GO:0004623">
    <property type="term" value="F:phospholipase A2 activity"/>
    <property type="evidence" value="ECO:0007669"/>
    <property type="project" value="TreeGrafter"/>
</dbReference>
<keyword evidence="7" id="KW-0325">Glycoprotein</keyword>
<proteinExistence type="inferred from homology"/>
<organism evidence="11 12">
    <name type="scientific">Zymoseptoria tritici (strain ST99CH_3D7)</name>
    <dbReference type="NCBI Taxonomy" id="1276538"/>
    <lineage>
        <taxon>Eukaryota</taxon>
        <taxon>Fungi</taxon>
        <taxon>Dikarya</taxon>
        <taxon>Ascomycota</taxon>
        <taxon>Pezizomycotina</taxon>
        <taxon>Dothideomycetes</taxon>
        <taxon>Dothideomycetidae</taxon>
        <taxon>Mycosphaerellales</taxon>
        <taxon>Mycosphaerellaceae</taxon>
        <taxon>Zymoseptoria</taxon>
    </lineage>
</organism>
<comment type="catalytic activity">
    <reaction evidence="9">
        <text>a 1-acyl-sn-glycero-3-phosphocholine + H2O = sn-glycerol 3-phosphocholine + a fatty acid + H(+)</text>
        <dbReference type="Rhea" id="RHEA:15177"/>
        <dbReference type="ChEBI" id="CHEBI:15377"/>
        <dbReference type="ChEBI" id="CHEBI:15378"/>
        <dbReference type="ChEBI" id="CHEBI:16870"/>
        <dbReference type="ChEBI" id="CHEBI:28868"/>
        <dbReference type="ChEBI" id="CHEBI:58168"/>
        <dbReference type="EC" id="3.1.1.5"/>
    </reaction>
</comment>
<dbReference type="GO" id="GO:0005829">
    <property type="term" value="C:cytosol"/>
    <property type="evidence" value="ECO:0007669"/>
    <property type="project" value="TreeGrafter"/>
</dbReference>
<dbReference type="STRING" id="1276538.A0A1X7SAB4"/>
<dbReference type="InterPro" id="IPR002642">
    <property type="entry name" value="LysoPLipase_cat_dom"/>
</dbReference>
<feature type="chain" id="PRO_5011826171" description="Lysophospholipase" evidence="9">
    <location>
        <begin position="18"/>
        <end position="616"/>
    </location>
</feature>
<evidence type="ECO:0000256" key="6">
    <source>
        <dbReference type="ARBA" id="ARBA00023098"/>
    </source>
</evidence>
<protein>
    <recommendedName>
        <fullName evidence="2 9">Lysophospholipase</fullName>
        <ecNumber evidence="2 9">3.1.1.5</ecNumber>
    </recommendedName>
</protein>
<comment type="similarity">
    <text evidence="1 9">Belongs to the lysophospholipase family.</text>
</comment>
<dbReference type="EC" id="3.1.1.5" evidence="2 9"/>
<evidence type="ECO:0000259" key="10">
    <source>
        <dbReference type="PROSITE" id="PS51210"/>
    </source>
</evidence>
<dbReference type="SUPFAM" id="SSF52151">
    <property type="entry name" value="FabD/lysophospholipase-like"/>
    <property type="match status" value="1"/>
</dbReference>
<evidence type="ECO:0000256" key="9">
    <source>
        <dbReference type="RuleBase" id="RU362103"/>
    </source>
</evidence>
<dbReference type="EMBL" id="LT853704">
    <property type="protein sequence ID" value="SMQ56257.1"/>
    <property type="molecule type" value="Genomic_DNA"/>
</dbReference>
<dbReference type="GO" id="GO:0004622">
    <property type="term" value="F:phosphatidylcholine lysophospholipase activity"/>
    <property type="evidence" value="ECO:0007669"/>
    <property type="project" value="UniProtKB-EC"/>
</dbReference>
<dbReference type="PANTHER" id="PTHR10728">
    <property type="entry name" value="CYTOSOLIC PHOSPHOLIPASE A2"/>
    <property type="match status" value="1"/>
</dbReference>
<keyword evidence="5 8" id="KW-0442">Lipid degradation</keyword>
<dbReference type="SMART" id="SM00022">
    <property type="entry name" value="PLAc"/>
    <property type="match status" value="1"/>
</dbReference>
<keyword evidence="4 8" id="KW-0378">Hydrolase</keyword>
<evidence type="ECO:0000256" key="7">
    <source>
        <dbReference type="ARBA" id="ARBA00023180"/>
    </source>
</evidence>
<dbReference type="Gene3D" id="3.40.1090.10">
    <property type="entry name" value="Cytosolic phospholipase A2 catalytic domain"/>
    <property type="match status" value="1"/>
</dbReference>
<feature type="signal peptide" evidence="9">
    <location>
        <begin position="1"/>
        <end position="17"/>
    </location>
</feature>
<keyword evidence="6 8" id="KW-0443">Lipid metabolism</keyword>